<protein>
    <recommendedName>
        <fullName evidence="2">AAA-type ATPase N-terminal domain-containing protein</fullName>
    </recommendedName>
</protein>
<keyword evidence="1" id="KW-0812">Transmembrane</keyword>
<evidence type="ECO:0000259" key="2">
    <source>
        <dbReference type="Pfam" id="PF14363"/>
    </source>
</evidence>
<dbReference type="STRING" id="39946.A2WNT1"/>
<dbReference type="HOGENOM" id="CLU_765893_0_0_1"/>
<feature type="domain" description="AAA-type ATPase N-terminal" evidence="2">
    <location>
        <begin position="50"/>
        <end position="152"/>
    </location>
</feature>
<proteinExistence type="predicted"/>
<evidence type="ECO:0000256" key="1">
    <source>
        <dbReference type="SAM" id="Phobius"/>
    </source>
</evidence>
<dbReference type="InterPro" id="IPR025753">
    <property type="entry name" value="AAA_N_dom"/>
</dbReference>
<accession>A2WNT1</accession>
<keyword evidence="1" id="KW-1133">Transmembrane helix</keyword>
<sequence length="362" mass="38702">MALSAETGKVVQWRRWAFANLGSVLSNFGSLWLLLAPLLAAYAPRRLFKTYFNLFLRRHARRLLAVVDPYVTVDVSEPGGASAHYSRYGRVTDSGDSTYEEVKAYLSDGCAGEARELRAEGASEGDGVVISMRDGQDVADEFRGAALWWTSVVREDAQGQQRAHTRRCQRLTFHHRDRRLVVDEYLPHVRRKGREILFSNRRRRLYTNNKSGDSLRGAAVAAAADLAAAGSSGEGGWLDAAVLLPHNGADDLSDGVASLAADKLAYSVASLAAAGSPDPDVDSPDLAAAGSSGEGGWLDVAVLLPHDGADDLADGVASLAADELAGSVASLAAAGSPDRAVAATTRWLSLDVAVFFPPRRRR</sequence>
<dbReference type="InterPro" id="IPR050747">
    <property type="entry name" value="Mitochondrial_chaperone_BCS1"/>
</dbReference>
<keyword evidence="1" id="KW-0472">Membrane</keyword>
<evidence type="ECO:0000313" key="4">
    <source>
        <dbReference type="Proteomes" id="UP000007015"/>
    </source>
</evidence>
<dbReference type="PANTHER" id="PTHR23070">
    <property type="entry name" value="BCS1 AAA-TYPE ATPASE"/>
    <property type="match status" value="1"/>
</dbReference>
<dbReference type="EMBL" id="CM000126">
    <property type="protein sequence ID" value="EAY73627.1"/>
    <property type="molecule type" value="Genomic_DNA"/>
</dbReference>
<dbReference type="Pfam" id="PF14363">
    <property type="entry name" value="AAA_assoc"/>
    <property type="match status" value="1"/>
</dbReference>
<dbReference type="Gramene" id="BGIOSGA003320-TA">
    <property type="protein sequence ID" value="BGIOSGA003320-PA"/>
    <property type="gene ID" value="BGIOSGA003320"/>
</dbReference>
<keyword evidence="4" id="KW-1185">Reference proteome</keyword>
<name>A2WNT1_ORYSI</name>
<organism evidence="3 4">
    <name type="scientific">Oryza sativa subsp. indica</name>
    <name type="common">Rice</name>
    <dbReference type="NCBI Taxonomy" id="39946"/>
    <lineage>
        <taxon>Eukaryota</taxon>
        <taxon>Viridiplantae</taxon>
        <taxon>Streptophyta</taxon>
        <taxon>Embryophyta</taxon>
        <taxon>Tracheophyta</taxon>
        <taxon>Spermatophyta</taxon>
        <taxon>Magnoliopsida</taxon>
        <taxon>Liliopsida</taxon>
        <taxon>Poales</taxon>
        <taxon>Poaceae</taxon>
        <taxon>BOP clade</taxon>
        <taxon>Oryzoideae</taxon>
        <taxon>Oryzeae</taxon>
        <taxon>Oryzinae</taxon>
        <taxon>Oryza</taxon>
        <taxon>Oryza sativa</taxon>
    </lineage>
</organism>
<gene>
    <name evidence="3" type="ORF">OsI_01513</name>
</gene>
<dbReference type="AlphaFoldDB" id="A2WNT1"/>
<dbReference type="Proteomes" id="UP000007015">
    <property type="component" value="Chromosome 1"/>
</dbReference>
<feature type="transmembrane region" description="Helical" evidence="1">
    <location>
        <begin position="24"/>
        <end position="43"/>
    </location>
</feature>
<evidence type="ECO:0000313" key="3">
    <source>
        <dbReference type="EMBL" id="EAY73627.1"/>
    </source>
</evidence>
<reference evidence="3 4" key="1">
    <citation type="journal article" date="2005" name="PLoS Biol.">
        <title>The genomes of Oryza sativa: a history of duplications.</title>
        <authorList>
            <person name="Yu J."/>
            <person name="Wang J."/>
            <person name="Lin W."/>
            <person name="Li S."/>
            <person name="Li H."/>
            <person name="Zhou J."/>
            <person name="Ni P."/>
            <person name="Dong W."/>
            <person name="Hu S."/>
            <person name="Zeng C."/>
            <person name="Zhang J."/>
            <person name="Zhang Y."/>
            <person name="Li R."/>
            <person name="Xu Z."/>
            <person name="Li S."/>
            <person name="Li X."/>
            <person name="Zheng H."/>
            <person name="Cong L."/>
            <person name="Lin L."/>
            <person name="Yin J."/>
            <person name="Geng J."/>
            <person name="Li G."/>
            <person name="Shi J."/>
            <person name="Liu J."/>
            <person name="Lv H."/>
            <person name="Li J."/>
            <person name="Wang J."/>
            <person name="Deng Y."/>
            <person name="Ran L."/>
            <person name="Shi X."/>
            <person name="Wang X."/>
            <person name="Wu Q."/>
            <person name="Li C."/>
            <person name="Ren X."/>
            <person name="Wang J."/>
            <person name="Wang X."/>
            <person name="Li D."/>
            <person name="Liu D."/>
            <person name="Zhang X."/>
            <person name="Ji Z."/>
            <person name="Zhao W."/>
            <person name="Sun Y."/>
            <person name="Zhang Z."/>
            <person name="Bao J."/>
            <person name="Han Y."/>
            <person name="Dong L."/>
            <person name="Ji J."/>
            <person name="Chen P."/>
            <person name="Wu S."/>
            <person name="Liu J."/>
            <person name="Xiao Y."/>
            <person name="Bu D."/>
            <person name="Tan J."/>
            <person name="Yang L."/>
            <person name="Ye C."/>
            <person name="Zhang J."/>
            <person name="Xu J."/>
            <person name="Zhou Y."/>
            <person name="Yu Y."/>
            <person name="Zhang B."/>
            <person name="Zhuang S."/>
            <person name="Wei H."/>
            <person name="Liu B."/>
            <person name="Lei M."/>
            <person name="Yu H."/>
            <person name="Li Y."/>
            <person name="Xu H."/>
            <person name="Wei S."/>
            <person name="He X."/>
            <person name="Fang L."/>
            <person name="Zhang Z."/>
            <person name="Zhang Y."/>
            <person name="Huang X."/>
            <person name="Su Z."/>
            <person name="Tong W."/>
            <person name="Li J."/>
            <person name="Tong Z."/>
            <person name="Li S."/>
            <person name="Ye J."/>
            <person name="Wang L."/>
            <person name="Fang L."/>
            <person name="Lei T."/>
            <person name="Chen C."/>
            <person name="Chen H."/>
            <person name="Xu Z."/>
            <person name="Li H."/>
            <person name="Huang H."/>
            <person name="Zhang F."/>
            <person name="Xu H."/>
            <person name="Li N."/>
            <person name="Zhao C."/>
            <person name="Li S."/>
            <person name="Dong L."/>
            <person name="Huang Y."/>
            <person name="Li L."/>
            <person name="Xi Y."/>
            <person name="Qi Q."/>
            <person name="Li W."/>
            <person name="Zhang B."/>
            <person name="Hu W."/>
            <person name="Zhang Y."/>
            <person name="Tian X."/>
            <person name="Jiao Y."/>
            <person name="Liang X."/>
            <person name="Jin J."/>
            <person name="Gao L."/>
            <person name="Zheng W."/>
            <person name="Hao B."/>
            <person name="Liu S."/>
            <person name="Wang W."/>
            <person name="Yuan L."/>
            <person name="Cao M."/>
            <person name="McDermott J."/>
            <person name="Samudrala R."/>
            <person name="Wang J."/>
            <person name="Wong G.K."/>
            <person name="Yang H."/>
        </authorList>
    </citation>
    <scope>NUCLEOTIDE SEQUENCE [LARGE SCALE GENOMIC DNA]</scope>
    <source>
        <strain evidence="4">cv. 93-11</strain>
    </source>
</reference>